<gene>
    <name evidence="1" type="ORF">Bca52824_082780</name>
</gene>
<accession>A0A8X7TSX7</accession>
<dbReference type="Proteomes" id="UP000886595">
    <property type="component" value="Unassembled WGS sequence"/>
</dbReference>
<evidence type="ECO:0000313" key="1">
    <source>
        <dbReference type="EMBL" id="KAG2252644.1"/>
    </source>
</evidence>
<organism evidence="1 2">
    <name type="scientific">Brassica carinata</name>
    <name type="common">Ethiopian mustard</name>
    <name type="synonym">Abyssinian cabbage</name>
    <dbReference type="NCBI Taxonomy" id="52824"/>
    <lineage>
        <taxon>Eukaryota</taxon>
        <taxon>Viridiplantae</taxon>
        <taxon>Streptophyta</taxon>
        <taxon>Embryophyta</taxon>
        <taxon>Tracheophyta</taxon>
        <taxon>Spermatophyta</taxon>
        <taxon>Magnoliopsida</taxon>
        <taxon>eudicotyledons</taxon>
        <taxon>Gunneridae</taxon>
        <taxon>Pentapetalae</taxon>
        <taxon>rosids</taxon>
        <taxon>malvids</taxon>
        <taxon>Brassicales</taxon>
        <taxon>Brassicaceae</taxon>
        <taxon>Brassiceae</taxon>
        <taxon>Brassica</taxon>
    </lineage>
</organism>
<dbReference type="AlphaFoldDB" id="A0A8X7TSX7"/>
<sequence>MIDVNFDLKDNVFVILTGWWLGIDMRSTAKMDETGIKVSGWNYKSVGEVERKQ</sequence>
<protein>
    <submittedName>
        <fullName evidence="1">Uncharacterized protein</fullName>
    </submittedName>
</protein>
<proteinExistence type="predicted"/>
<dbReference type="EMBL" id="JAAMPC010000016">
    <property type="protein sequence ID" value="KAG2252644.1"/>
    <property type="molecule type" value="Genomic_DNA"/>
</dbReference>
<keyword evidence="2" id="KW-1185">Reference proteome</keyword>
<comment type="caution">
    <text evidence="1">The sequence shown here is derived from an EMBL/GenBank/DDBJ whole genome shotgun (WGS) entry which is preliminary data.</text>
</comment>
<name>A0A8X7TSX7_BRACI</name>
<evidence type="ECO:0000313" key="2">
    <source>
        <dbReference type="Proteomes" id="UP000886595"/>
    </source>
</evidence>
<reference evidence="1 2" key="1">
    <citation type="submission" date="2020-02" db="EMBL/GenBank/DDBJ databases">
        <authorList>
            <person name="Ma Q."/>
            <person name="Huang Y."/>
            <person name="Song X."/>
            <person name="Pei D."/>
        </authorList>
    </citation>
    <scope>NUCLEOTIDE SEQUENCE [LARGE SCALE GENOMIC DNA]</scope>
    <source>
        <strain evidence="1">Sxm20200214</strain>
        <tissue evidence="1">Leaf</tissue>
    </source>
</reference>